<dbReference type="InterPro" id="IPR029314">
    <property type="entry name" value="FANCI_S4"/>
</dbReference>
<evidence type="ECO:0000259" key="1">
    <source>
        <dbReference type="Pfam" id="PF14674"/>
    </source>
</evidence>
<feature type="domain" description="FANCI helical" evidence="7">
    <location>
        <begin position="630"/>
        <end position="787"/>
    </location>
</feature>
<dbReference type="InterPro" id="IPR029310">
    <property type="entry name" value="FANCI_HD1"/>
</dbReference>
<dbReference type="Proteomes" id="UP001488838">
    <property type="component" value="Unassembled WGS sequence"/>
</dbReference>
<gene>
    <name evidence="8" type="ORF">U0070_026781</name>
</gene>
<evidence type="ECO:0000259" key="4">
    <source>
        <dbReference type="Pfam" id="PF14677"/>
    </source>
</evidence>
<feature type="domain" description="FANCI solenoid 3" evidence="4">
    <location>
        <begin position="821"/>
        <end position="1009"/>
    </location>
</feature>
<dbReference type="PANTHER" id="PTHR21818">
    <property type="entry name" value="BC025462 PROTEIN"/>
    <property type="match status" value="1"/>
</dbReference>
<dbReference type="AlphaFoldDB" id="A0AAW0I6R7"/>
<reference evidence="8 9" key="1">
    <citation type="journal article" date="2023" name="bioRxiv">
        <title>Conserved and derived expression patterns and positive selection on dental genes reveal complex evolutionary context of ever-growing rodent molars.</title>
        <authorList>
            <person name="Calamari Z.T."/>
            <person name="Song A."/>
            <person name="Cohen E."/>
            <person name="Akter M."/>
            <person name="Roy R.D."/>
            <person name="Hallikas O."/>
            <person name="Christensen M.M."/>
            <person name="Li P."/>
            <person name="Marangoni P."/>
            <person name="Jernvall J."/>
            <person name="Klein O.D."/>
        </authorList>
    </citation>
    <scope>NUCLEOTIDE SEQUENCE [LARGE SCALE GENOMIC DNA]</scope>
    <source>
        <strain evidence="8">V071</strain>
    </source>
</reference>
<evidence type="ECO:0000259" key="5">
    <source>
        <dbReference type="Pfam" id="PF14678"/>
    </source>
</evidence>
<organism evidence="8 9">
    <name type="scientific">Myodes glareolus</name>
    <name type="common">Bank vole</name>
    <name type="synonym">Clethrionomys glareolus</name>
    <dbReference type="NCBI Taxonomy" id="447135"/>
    <lineage>
        <taxon>Eukaryota</taxon>
        <taxon>Metazoa</taxon>
        <taxon>Chordata</taxon>
        <taxon>Craniata</taxon>
        <taxon>Vertebrata</taxon>
        <taxon>Euteleostomi</taxon>
        <taxon>Mammalia</taxon>
        <taxon>Eutheria</taxon>
        <taxon>Euarchontoglires</taxon>
        <taxon>Glires</taxon>
        <taxon>Rodentia</taxon>
        <taxon>Myomorpha</taxon>
        <taxon>Muroidea</taxon>
        <taxon>Cricetidae</taxon>
        <taxon>Arvicolinae</taxon>
        <taxon>Myodes</taxon>
    </lineage>
</organism>
<evidence type="ECO:0000259" key="3">
    <source>
        <dbReference type="Pfam" id="PF14676"/>
    </source>
</evidence>
<dbReference type="InterPro" id="IPR026171">
    <property type="entry name" value="FANCI"/>
</dbReference>
<evidence type="ECO:0000259" key="2">
    <source>
        <dbReference type="Pfam" id="PF14675"/>
    </source>
</evidence>
<dbReference type="GO" id="GO:0006281">
    <property type="term" value="P:DNA repair"/>
    <property type="evidence" value="ECO:0007669"/>
    <property type="project" value="InterPro"/>
</dbReference>
<dbReference type="GO" id="GO:0070182">
    <property type="term" value="F:DNA polymerase binding"/>
    <property type="evidence" value="ECO:0007669"/>
    <property type="project" value="TreeGrafter"/>
</dbReference>
<dbReference type="Pfam" id="PF14678">
    <property type="entry name" value="FANCI_S4"/>
    <property type="match status" value="1"/>
</dbReference>
<evidence type="ECO:0008006" key="10">
    <source>
        <dbReference type="Google" id="ProtNLM"/>
    </source>
</evidence>
<dbReference type="Pfam" id="PF14680">
    <property type="entry name" value="FANCI_HD2"/>
    <property type="match status" value="2"/>
</dbReference>
<dbReference type="Pfam" id="PF14679">
    <property type="entry name" value="FANCI_HD1"/>
    <property type="match status" value="1"/>
</dbReference>
<dbReference type="InterPro" id="IPR029315">
    <property type="entry name" value="FANCI_S2"/>
</dbReference>
<sequence length="1276" mass="142835">MDLKILSLATDKATDKLQEFLQTLKTDDLTDLLQSQAVKGRSVGAFLRAIFKGSPCSEEDGALRRSKVYSCCIQLVESGELQQEVASEIVGLLMLEVHHLPGPLLVELASEFVGAIKEDRLVNGKSLELLPVILTALATKKEVLTCGKGDLNGEEYKRQLIDSLCSVRWAQRYVIQLTSMFKDVHLTTEEMDLVVAKVLAMFPKLNLQEIPPLIYQLLVLSSKGSRRRVLHGIIAFFSELDKQHSEEQSGAELSELVAAPADELYHVEGTIILHIVFAIKLDCELGRELLKHVKVFDLLKTSVVKSFKDLQLLQGSKFLQTLVPRRTCVSSMVLEVVKNRLSSTHIQIALVRLKVTQTGFVDSILSDSRDDQTRDSGASPQQSRHADFLSHRSFLSYAKQLTIRILFSDLLSDIVTYAPLILQSCSKVTETFDCLSFLPLQTVQGLLKAVQPLLKVSMSVRDSLILVLRKAMFASQLDARKSAVAGFLLLLKNFKVLGSLSSSQCSQSIGVTQVQVDVHSRYNAVANETFCLEIIDSLRRCLGQQADVRLMLYEGFYDVLRRNSQLASSIMQTLFSQVGCLYGSSGSVHWSIDADLPLYSSSDLLKPLVAFAALKTDKKGNKSKGEKVALIRALKLFYEPEPDLLPPLKLGACVLTQGSQIFLQEPLDHLLSCIHHCLAWYKSRVISQQQVDEEEEEGGLCHELDDMLESITVRMIKSELEDFELDKSADFSQSTSVGIKNHICACLIMGVCEVLIEYNFSISNFSKSKFEEILSLFLCYKKFSDILNEKAGKGKTKMTSRTNDSLLSMKFVSDLLTALFSNEFMHYAVNVALQKVQQLIQRGHVSGPDGRNPDRIFQNLCDITRVLLWRYTSIPTSVEESGRKEKGKSISLLCLEGLQKTLSAVQQFYQPRIQQFLRALEEEGEEAGVTVTQRATFQIRQFQRSLLNLLSSEEEDFNSKEALLLIAILSTLSRLLEPSSAQMLSWTSKICKEYSREDASFCKSLMSLFFSLHVLHKSPVTLLRDLSQDIHGQLGDIDQDIEIEKTNHFAVVNLRTAAPTVCLLVLSQAEKVLEEVDWLIAKIKGSVNQETLSDEVTPEDASSQAVPSNLLIEKAIIMQLGTLVTFFHELVQTALPSGSCVDILLKDLSKIYSTLTAFVKYCLQVCQSSRGIPNTVEKLNKRNNNLKCTEKEKAAAGTIMAKVLRETKPIPNLVFAIEQYEKFLIQLSKKSKVNLMQHMKLSTSRDFKIKGNILDMVLREDGEDESEEVSAYFSYF</sequence>
<dbReference type="Pfam" id="PF14676">
    <property type="entry name" value="FANCI_S2"/>
    <property type="match status" value="1"/>
</dbReference>
<feature type="domain" description="FANCI solenoid 1 cap" evidence="1">
    <location>
        <begin position="1"/>
        <end position="53"/>
    </location>
</feature>
<evidence type="ECO:0000259" key="6">
    <source>
        <dbReference type="Pfam" id="PF14679"/>
    </source>
</evidence>
<dbReference type="CDD" id="cd11720">
    <property type="entry name" value="FANCI"/>
    <property type="match status" value="1"/>
</dbReference>
<feature type="domain" description="FANCI solenoid 1" evidence="2">
    <location>
        <begin position="64"/>
        <end position="280"/>
    </location>
</feature>
<protein>
    <recommendedName>
        <fullName evidence="10">Fanconi anemia group I protein</fullName>
    </recommendedName>
</protein>
<dbReference type="Pfam" id="PF14675">
    <property type="entry name" value="FANCI_S1"/>
    <property type="match status" value="1"/>
</dbReference>
<accession>A0AAW0I6R7</accession>
<feature type="domain" description="FANCI helical" evidence="6">
    <location>
        <begin position="294"/>
        <end position="339"/>
    </location>
</feature>
<dbReference type="Pfam" id="PF14674">
    <property type="entry name" value="FANCI_S1-cap"/>
    <property type="match status" value="1"/>
</dbReference>
<dbReference type="EMBL" id="JBBHLL010000202">
    <property type="protein sequence ID" value="KAK7810158.1"/>
    <property type="molecule type" value="Genomic_DNA"/>
</dbReference>
<evidence type="ECO:0000259" key="7">
    <source>
        <dbReference type="Pfam" id="PF14680"/>
    </source>
</evidence>
<evidence type="ECO:0000313" key="8">
    <source>
        <dbReference type="EMBL" id="KAK7810158.1"/>
    </source>
</evidence>
<evidence type="ECO:0000313" key="9">
    <source>
        <dbReference type="Proteomes" id="UP001488838"/>
    </source>
</evidence>
<dbReference type="InterPro" id="IPR029305">
    <property type="entry name" value="FANCI_S1-cap"/>
</dbReference>
<keyword evidence="9" id="KW-1185">Reference proteome</keyword>
<feature type="domain" description="FANCI solenoid 2" evidence="3">
    <location>
        <begin position="406"/>
        <end position="488"/>
    </location>
</feature>
<dbReference type="Pfam" id="PF14677">
    <property type="entry name" value="FANCI_S3"/>
    <property type="match status" value="1"/>
</dbReference>
<dbReference type="InterPro" id="IPR029312">
    <property type="entry name" value="FANCI_HD2"/>
</dbReference>
<comment type="caution">
    <text evidence="8">The sequence shown here is derived from an EMBL/GenBank/DDBJ whole genome shotgun (WGS) entry which is preliminary data.</text>
</comment>
<feature type="domain" description="FANCI helical" evidence="7">
    <location>
        <begin position="502"/>
        <end position="588"/>
    </location>
</feature>
<dbReference type="InterPro" id="IPR029313">
    <property type="entry name" value="FANCI_S3"/>
</dbReference>
<dbReference type="InterPro" id="IPR029308">
    <property type="entry name" value="FANCI_S1"/>
</dbReference>
<dbReference type="PANTHER" id="PTHR21818:SF0">
    <property type="entry name" value="FANCONI ANEMIA GROUP I PROTEIN"/>
    <property type="match status" value="1"/>
</dbReference>
<name>A0AAW0I6R7_MYOGA</name>
<proteinExistence type="predicted"/>
<feature type="domain" description="FANCI solenoid 4" evidence="5">
    <location>
        <begin position="1022"/>
        <end position="1254"/>
    </location>
</feature>